<evidence type="ECO:0000313" key="2">
    <source>
        <dbReference type="EMBL" id="ELQ63739.1"/>
    </source>
</evidence>
<reference evidence="2" key="1">
    <citation type="journal article" date="2012" name="PLoS Genet.">
        <title>Comparative analysis of the genomes of two field isolates of the rice blast fungus Magnaporthe oryzae.</title>
        <authorList>
            <person name="Xue M."/>
            <person name="Yang J."/>
            <person name="Li Z."/>
            <person name="Hu S."/>
            <person name="Yao N."/>
            <person name="Dean R.A."/>
            <person name="Zhao W."/>
            <person name="Shen M."/>
            <person name="Zhang H."/>
            <person name="Li C."/>
            <person name="Liu L."/>
            <person name="Cao L."/>
            <person name="Xu X."/>
            <person name="Xing Y."/>
            <person name="Hsiang T."/>
            <person name="Zhang Z."/>
            <person name="Xu J.R."/>
            <person name="Peng Y.L."/>
        </authorList>
    </citation>
    <scope>NUCLEOTIDE SEQUENCE [LARGE SCALE GENOMIC DNA]</scope>
    <source>
        <strain evidence="2">P131</strain>
    </source>
</reference>
<proteinExistence type="predicted"/>
<organism>
    <name type="scientific">Pyricularia oryzae (strain P131)</name>
    <name type="common">Rice blast fungus</name>
    <name type="synonym">Magnaporthe oryzae</name>
    <dbReference type="NCBI Taxonomy" id="1143193"/>
    <lineage>
        <taxon>Eukaryota</taxon>
        <taxon>Fungi</taxon>
        <taxon>Dikarya</taxon>
        <taxon>Ascomycota</taxon>
        <taxon>Pezizomycotina</taxon>
        <taxon>Sordariomycetes</taxon>
        <taxon>Sordariomycetidae</taxon>
        <taxon>Magnaporthales</taxon>
        <taxon>Pyriculariaceae</taxon>
        <taxon>Pyricularia</taxon>
    </lineage>
</organism>
<feature type="region of interest" description="Disordered" evidence="1">
    <location>
        <begin position="32"/>
        <end position="55"/>
    </location>
</feature>
<dbReference type="EMBL" id="JH794689">
    <property type="protein sequence ID" value="ELQ63739.1"/>
    <property type="molecule type" value="Genomic_DNA"/>
</dbReference>
<sequence length="81" mass="9243">MLFNAETSGVMMIDFERALLLEPPRPPLVQLASNKRKRKPDVVYPTKSGKPVGRSQVSRVFSEDIGLMKMAFDRPQPFQHE</sequence>
<evidence type="ECO:0000256" key="1">
    <source>
        <dbReference type="SAM" id="MobiDB-lite"/>
    </source>
</evidence>
<protein>
    <recommendedName>
        <fullName evidence="3">Protein kinase domain-containing protein</fullName>
    </recommendedName>
</protein>
<gene>
    <name evidence="2" type="ORF">OOW_P131scaffold00951g3</name>
</gene>
<evidence type="ECO:0008006" key="3">
    <source>
        <dbReference type="Google" id="ProtNLM"/>
    </source>
</evidence>
<dbReference type="AlphaFoldDB" id="L7J7A8"/>
<accession>L7J7A8</accession>
<name>L7J7A8_PYRO1</name>